<proteinExistence type="predicted"/>
<dbReference type="RefSeq" id="XP_028465391.1">
    <property type="nucleotide sequence ID" value="XM_028607204.1"/>
</dbReference>
<dbReference type="AlphaFoldDB" id="A0A3N2PSU2"/>
<sequence>MLLSYVGTRSEPMQGKPPRPRASPDRLGSWLSTPYCCQPSLALASCRGLGLVMGRAKDNHMARDELGMPIMSPRHLSHGQRASMNISSSRYQSPCIPQDKILLQPSALCPDPALLWVPLLYPFSAPLCFCSCSFSHVHPPDPLQLKGPRHVITVFRGVQWGGN</sequence>
<gene>
    <name evidence="2" type="ORF">SODALDRAFT_200506</name>
</gene>
<dbReference type="EMBL" id="ML119057">
    <property type="protein sequence ID" value="ROT37585.1"/>
    <property type="molecule type" value="Genomic_DNA"/>
</dbReference>
<evidence type="ECO:0000313" key="2">
    <source>
        <dbReference type="EMBL" id="ROT37585.1"/>
    </source>
</evidence>
<reference evidence="2 3" key="1">
    <citation type="journal article" date="2018" name="Mol. Ecol.">
        <title>The obligate alkalophilic soda-lake fungus Sodiomyces alkalinus has shifted to a protein diet.</title>
        <authorList>
            <person name="Grum-Grzhimaylo A.A."/>
            <person name="Falkoski D.L."/>
            <person name="van den Heuvel J."/>
            <person name="Valero-Jimenez C.A."/>
            <person name="Min B."/>
            <person name="Choi I.G."/>
            <person name="Lipzen A."/>
            <person name="Daum C.G."/>
            <person name="Aanen D.K."/>
            <person name="Tsang A."/>
            <person name="Henrissat B."/>
            <person name="Bilanenko E.N."/>
            <person name="de Vries R.P."/>
            <person name="van Kan J.A.L."/>
            <person name="Grigoriev I.V."/>
            <person name="Debets A.J.M."/>
        </authorList>
    </citation>
    <scope>NUCLEOTIDE SEQUENCE [LARGE SCALE GENOMIC DNA]</scope>
    <source>
        <strain evidence="2 3">F11</strain>
    </source>
</reference>
<keyword evidence="3" id="KW-1185">Reference proteome</keyword>
<evidence type="ECO:0000313" key="3">
    <source>
        <dbReference type="Proteomes" id="UP000272025"/>
    </source>
</evidence>
<accession>A0A3N2PSU2</accession>
<feature type="region of interest" description="Disordered" evidence="1">
    <location>
        <begin position="1"/>
        <end position="26"/>
    </location>
</feature>
<evidence type="ECO:0000256" key="1">
    <source>
        <dbReference type="SAM" id="MobiDB-lite"/>
    </source>
</evidence>
<dbReference type="GeneID" id="39575682"/>
<protein>
    <submittedName>
        <fullName evidence="2">Uncharacterized protein</fullName>
    </submittedName>
</protein>
<organism evidence="2 3">
    <name type="scientific">Sodiomyces alkalinus (strain CBS 110278 / VKM F-3762 / F11)</name>
    <name type="common">Alkaliphilic filamentous fungus</name>
    <dbReference type="NCBI Taxonomy" id="1314773"/>
    <lineage>
        <taxon>Eukaryota</taxon>
        <taxon>Fungi</taxon>
        <taxon>Dikarya</taxon>
        <taxon>Ascomycota</taxon>
        <taxon>Pezizomycotina</taxon>
        <taxon>Sordariomycetes</taxon>
        <taxon>Hypocreomycetidae</taxon>
        <taxon>Glomerellales</taxon>
        <taxon>Plectosphaerellaceae</taxon>
        <taxon>Sodiomyces</taxon>
    </lineage>
</organism>
<name>A0A3N2PSU2_SODAK</name>
<dbReference type="Proteomes" id="UP000272025">
    <property type="component" value="Unassembled WGS sequence"/>
</dbReference>